<proteinExistence type="predicted"/>
<dbReference type="GO" id="GO:0016491">
    <property type="term" value="F:oxidoreductase activity"/>
    <property type="evidence" value="ECO:0007669"/>
    <property type="project" value="UniProtKB-KW"/>
</dbReference>
<dbReference type="HOGENOM" id="CLU_014312_8_0_12"/>
<dbReference type="OrthoDB" id="9806724at2"/>
<protein>
    <submittedName>
        <fullName evidence="8">Fumarate reductase/succinate dehydrogenase flavoprotein domain protein</fullName>
    </submittedName>
</protein>
<sequence length="545" mass="62727">MNINKKFYCDVLIVGGGIAGLIAAERALKVFKRVCIADSSKICSGASYFPLKATLGIQATKDENDYDKYYEDITNMGKGVENPELIKTYIKNIKRDVYLLKRIGFKPWLRKDSRPACFAKYSRNIFLINDWNGARKRANKIFRKNKRLKIFEESSLIRIIKNNDKVYGAIFQNKDKFFFIKSKMIILAAGGIAGNYKNSLYPKKINGTCHITALDAGAYAQNMEFIQFIPAYLKPKYNVLFGEHTLKYCIGMYDEDNKLILEGINDDKNKKLWIERSAYAPFSIDFESSEIDLKIPYSGVKLKYSEDLYKDKEEFYTVYLDWLKKEMNIDLLKDETLITHFAHSCNGGIKIDSNGFTGVNGLYAIGELSSAIEGANRLGGNSVGGALVFGNNAVKDAYKYIKNNKFNDNKKLNSIEKEFNDWINDISKDDKENNLKKNEVLEKIRELVSENLSVVRSREKIEKFLRKIDEIRSNYSIKENIKDGSIEIYLIIESVKMIALSMLDREESRGAHYREDFKDSSDKIYKLQVKRENNKTIINKIYIND</sequence>
<evidence type="ECO:0000256" key="4">
    <source>
        <dbReference type="PIRSR" id="PIRSR000171-1"/>
    </source>
</evidence>
<dbReference type="eggNOG" id="COG1053">
    <property type="taxonomic scope" value="Bacteria"/>
</dbReference>
<dbReference type="KEGG" id="bip:Bint_2001"/>
<comment type="cofactor">
    <cofactor evidence="1">
        <name>FAD</name>
        <dbReference type="ChEBI" id="CHEBI:57692"/>
    </cofactor>
</comment>
<feature type="active site" description="Proton acceptor" evidence="4">
    <location>
        <position position="276"/>
    </location>
</feature>
<dbReference type="Pfam" id="PF02910">
    <property type="entry name" value="Succ_DH_flav_C"/>
    <property type="match status" value="1"/>
</dbReference>
<keyword evidence="3" id="KW-0560">Oxidoreductase</keyword>
<dbReference type="Pfam" id="PF00890">
    <property type="entry name" value="FAD_binding_2"/>
    <property type="match status" value="2"/>
</dbReference>
<organism evidence="8 9">
    <name type="scientific">Brachyspira intermedia (strain ATCC 51140 / PWS/A)</name>
    <name type="common">Serpulina intermedia</name>
    <dbReference type="NCBI Taxonomy" id="1045858"/>
    <lineage>
        <taxon>Bacteria</taxon>
        <taxon>Pseudomonadati</taxon>
        <taxon>Spirochaetota</taxon>
        <taxon>Spirochaetia</taxon>
        <taxon>Brachyspirales</taxon>
        <taxon>Brachyspiraceae</taxon>
        <taxon>Brachyspira</taxon>
    </lineage>
</organism>
<evidence type="ECO:0000313" key="9">
    <source>
        <dbReference type="Proteomes" id="UP000008522"/>
    </source>
</evidence>
<dbReference type="InterPro" id="IPR030664">
    <property type="entry name" value="SdhA/FrdA/AprA"/>
</dbReference>
<keyword evidence="2" id="KW-0285">Flavoprotein</keyword>
<dbReference type="AlphaFoldDB" id="G0EKN1"/>
<dbReference type="PANTHER" id="PTHR11632">
    <property type="entry name" value="SUCCINATE DEHYDROGENASE 2 FLAVOPROTEIN SUBUNIT"/>
    <property type="match status" value="1"/>
</dbReference>
<dbReference type="GeneID" id="44970520"/>
<evidence type="ECO:0000256" key="1">
    <source>
        <dbReference type="ARBA" id="ARBA00001974"/>
    </source>
</evidence>
<dbReference type="Gene3D" id="3.50.50.60">
    <property type="entry name" value="FAD/NAD(P)-binding domain"/>
    <property type="match status" value="1"/>
</dbReference>
<dbReference type="InterPro" id="IPR037099">
    <property type="entry name" value="Fum_R/Succ_DH_flav-like_C_sf"/>
</dbReference>
<feature type="domain" description="FAD-dependent oxidoreductase 2 FAD-binding" evidence="6">
    <location>
        <begin position="10"/>
        <end position="234"/>
    </location>
</feature>
<keyword evidence="5" id="KW-0472">Membrane</keyword>
<keyword evidence="5" id="KW-0812">Transmembrane</keyword>
<dbReference type="PIRSF" id="PIRSF000171">
    <property type="entry name" value="SDHA_APRA_LASPO"/>
    <property type="match status" value="1"/>
</dbReference>
<dbReference type="PATRIC" id="fig|1045858.4.peg.2004"/>
<evidence type="ECO:0000256" key="2">
    <source>
        <dbReference type="ARBA" id="ARBA00022630"/>
    </source>
</evidence>
<dbReference type="InterPro" id="IPR003953">
    <property type="entry name" value="FAD-dep_OxRdtase_2_FAD-bd"/>
</dbReference>
<dbReference type="SUPFAM" id="SSF46977">
    <property type="entry name" value="Succinate dehydrogenase/fumarate reductase flavoprotein C-terminal domain"/>
    <property type="match status" value="1"/>
</dbReference>
<dbReference type="PANTHER" id="PTHR11632:SF51">
    <property type="entry name" value="SUCCINATE DEHYDROGENASE [UBIQUINONE] FLAVOPROTEIN SUBUNIT, MITOCHONDRIAL"/>
    <property type="match status" value="1"/>
</dbReference>
<dbReference type="InterPro" id="IPR036188">
    <property type="entry name" value="FAD/NAD-bd_sf"/>
</dbReference>
<keyword evidence="5" id="KW-1133">Transmembrane helix</keyword>
<feature type="domain" description="Fumarate reductase/succinate dehydrogenase flavoprotein-like C-terminal" evidence="7">
    <location>
        <begin position="443"/>
        <end position="525"/>
    </location>
</feature>
<evidence type="ECO:0000259" key="6">
    <source>
        <dbReference type="Pfam" id="PF00890"/>
    </source>
</evidence>
<dbReference type="Gene3D" id="1.20.58.100">
    <property type="entry name" value="Fumarate reductase/succinate dehydrogenase flavoprotein-like, C-terminal domain"/>
    <property type="match status" value="1"/>
</dbReference>
<dbReference type="Gene3D" id="3.90.700.10">
    <property type="entry name" value="Succinate dehydrogenase/fumarate reductase flavoprotein, catalytic domain"/>
    <property type="match status" value="1"/>
</dbReference>
<dbReference type="RefSeq" id="WP_014488436.1">
    <property type="nucleotide sequence ID" value="NC_017243.1"/>
</dbReference>
<evidence type="ECO:0000256" key="5">
    <source>
        <dbReference type="SAM" id="Phobius"/>
    </source>
</evidence>
<feature type="domain" description="FAD-dependent oxidoreductase 2 FAD-binding" evidence="6">
    <location>
        <begin position="342"/>
        <end position="383"/>
    </location>
</feature>
<dbReference type="SUPFAM" id="SSF51905">
    <property type="entry name" value="FAD/NAD(P)-binding domain"/>
    <property type="match status" value="1"/>
</dbReference>
<dbReference type="InterPro" id="IPR015939">
    <property type="entry name" value="Fum_Rdtase/Succ_DH_flav-like_C"/>
</dbReference>
<evidence type="ECO:0000313" key="8">
    <source>
        <dbReference type="EMBL" id="AEM22617.1"/>
    </source>
</evidence>
<evidence type="ECO:0000259" key="7">
    <source>
        <dbReference type="Pfam" id="PF02910"/>
    </source>
</evidence>
<dbReference type="EMBL" id="CP002874">
    <property type="protein sequence ID" value="AEM22617.1"/>
    <property type="molecule type" value="Genomic_DNA"/>
</dbReference>
<keyword evidence="9" id="KW-1185">Reference proteome</keyword>
<dbReference type="Proteomes" id="UP000008522">
    <property type="component" value="Chromosome"/>
</dbReference>
<dbReference type="InterPro" id="IPR027477">
    <property type="entry name" value="Succ_DH/fumarate_Rdtase_cat_sf"/>
</dbReference>
<feature type="transmembrane region" description="Helical" evidence="5">
    <location>
        <begin position="7"/>
        <end position="24"/>
    </location>
</feature>
<evidence type="ECO:0000256" key="3">
    <source>
        <dbReference type="ARBA" id="ARBA00023002"/>
    </source>
</evidence>
<reference evidence="8 9" key="1">
    <citation type="journal article" date="2011" name="BMC Genomics">
        <title>Complete genome sequence of Brachyspira intermedia reveals unique genomic features in Brachyspira species and phage-mediated horizontal gene transfer.</title>
        <authorList>
            <person name="Hafstrom T."/>
            <person name="Jansson D.S."/>
            <person name="Segerman B."/>
        </authorList>
    </citation>
    <scope>NUCLEOTIDE SEQUENCE [LARGE SCALE GENOMIC DNA]</scope>
    <source>
        <strain evidence="9">ATCC 51140 / PWS/A</strain>
    </source>
</reference>
<name>G0EKN1_BRAIP</name>
<accession>G0EKN1</accession>
<gene>
    <name evidence="8" type="ordered locus">Bint_2001</name>
</gene>